<dbReference type="OrthoDB" id="9795264at2"/>
<reference evidence="1 2" key="1">
    <citation type="journal article" date="2011" name="J. Bacteriol.">
        <title>Genome sequence of Haloplasma contractile, an unusual contractile bacterium from a deep-sea anoxic brine lake.</title>
        <authorList>
            <person name="Antunes A."/>
            <person name="Alam I."/>
            <person name="El Dorry H."/>
            <person name="Siam R."/>
            <person name="Robertson A."/>
            <person name="Bajic V.B."/>
            <person name="Stingl U."/>
        </authorList>
    </citation>
    <scope>NUCLEOTIDE SEQUENCE [LARGE SCALE GENOMIC DNA]</scope>
    <source>
        <strain evidence="1 2">SSD-17B</strain>
    </source>
</reference>
<dbReference type="STRING" id="1033810.HLPCO_000113"/>
<dbReference type="Pfam" id="PF11148">
    <property type="entry name" value="DUF2922"/>
    <property type="match status" value="1"/>
</dbReference>
<protein>
    <recommendedName>
        <fullName evidence="3">DUF2922 domain-containing protein</fullName>
    </recommendedName>
</protein>
<evidence type="ECO:0000313" key="1">
    <source>
        <dbReference type="EMBL" id="ERJ13462.1"/>
    </source>
</evidence>
<dbReference type="InParanoid" id="U2DYZ9"/>
<proteinExistence type="predicted"/>
<dbReference type="EMBL" id="AFNU02000001">
    <property type="protein sequence ID" value="ERJ13462.1"/>
    <property type="molecule type" value="Genomic_DNA"/>
</dbReference>
<reference evidence="1 2" key="2">
    <citation type="journal article" date="2013" name="PLoS ONE">
        <title>INDIGO - INtegrated Data Warehouse of MIcrobial GenOmes with Examples from the Red Sea Extremophiles.</title>
        <authorList>
            <person name="Alam I."/>
            <person name="Antunes A."/>
            <person name="Kamau A.A."/>
            <person name="Ba Alawi W."/>
            <person name="Kalkatawi M."/>
            <person name="Stingl U."/>
            <person name="Bajic V.B."/>
        </authorList>
    </citation>
    <scope>NUCLEOTIDE SEQUENCE [LARGE SCALE GENOMIC DNA]</scope>
    <source>
        <strain evidence="1 2">SSD-17B</strain>
    </source>
</reference>
<name>U2DYZ9_9MOLU</name>
<dbReference type="InterPro" id="IPR021321">
    <property type="entry name" value="DUF2922"/>
</dbReference>
<sequence length="77" mass="8418">METDSRLDLLFKTSLGKTYRLSIDNPDQSLTASIIQNAMSVIISNNIITTKYGNLTEIKGARFVNTSVSELAVVPVV</sequence>
<dbReference type="AlphaFoldDB" id="U2DYZ9"/>
<dbReference type="RefSeq" id="WP_008826432.1">
    <property type="nucleotide sequence ID" value="NZ_AFNU02000001.1"/>
</dbReference>
<evidence type="ECO:0008006" key="3">
    <source>
        <dbReference type="Google" id="ProtNLM"/>
    </source>
</evidence>
<dbReference type="Proteomes" id="UP000005707">
    <property type="component" value="Unassembled WGS sequence"/>
</dbReference>
<gene>
    <name evidence="1" type="ORF">HLPCO_000113</name>
</gene>
<organism evidence="1 2">
    <name type="scientific">Haloplasma contractile SSD-17B</name>
    <dbReference type="NCBI Taxonomy" id="1033810"/>
    <lineage>
        <taxon>Bacteria</taxon>
        <taxon>Bacillati</taxon>
        <taxon>Mycoplasmatota</taxon>
        <taxon>Mollicutes</taxon>
        <taxon>Haloplasmatales</taxon>
        <taxon>Haloplasmataceae</taxon>
        <taxon>Haloplasma</taxon>
    </lineage>
</organism>
<accession>U2DYZ9</accession>
<comment type="caution">
    <text evidence="1">The sequence shown here is derived from an EMBL/GenBank/DDBJ whole genome shotgun (WGS) entry which is preliminary data.</text>
</comment>
<evidence type="ECO:0000313" key="2">
    <source>
        <dbReference type="Proteomes" id="UP000005707"/>
    </source>
</evidence>
<keyword evidence="2" id="KW-1185">Reference proteome</keyword>